<feature type="chain" id="PRO_5043522363" evidence="1">
    <location>
        <begin position="20"/>
        <end position="139"/>
    </location>
</feature>
<feature type="signal peptide" evidence="1">
    <location>
        <begin position="1"/>
        <end position="19"/>
    </location>
</feature>
<evidence type="ECO:0000313" key="2">
    <source>
        <dbReference type="EMBL" id="RXK12985.1"/>
    </source>
</evidence>
<dbReference type="Proteomes" id="UP000290092">
    <property type="component" value="Unassembled WGS sequence"/>
</dbReference>
<keyword evidence="1" id="KW-0732">Signal</keyword>
<evidence type="ECO:0000313" key="3">
    <source>
        <dbReference type="Proteomes" id="UP000290092"/>
    </source>
</evidence>
<comment type="caution">
    <text evidence="2">The sequence shown here is derived from an EMBL/GenBank/DDBJ whole genome shotgun (WGS) entry which is preliminary data.</text>
</comment>
<reference evidence="2 3" key="1">
    <citation type="submission" date="2017-09" db="EMBL/GenBank/DDBJ databases">
        <title>Genomics of the genus Arcobacter.</title>
        <authorList>
            <person name="Perez-Cataluna A."/>
            <person name="Figueras M.J."/>
            <person name="Salas-Masso N."/>
        </authorList>
    </citation>
    <scope>NUCLEOTIDE SEQUENCE [LARGE SCALE GENOMIC DNA]</scope>
    <source>
        <strain evidence="2 3">CECT 7386</strain>
    </source>
</reference>
<protein>
    <submittedName>
        <fullName evidence="2">Uncharacterized protein</fullName>
    </submittedName>
</protein>
<name>A0AAX2AG21_9BACT</name>
<keyword evidence="3" id="KW-1185">Reference proteome</keyword>
<dbReference type="RefSeq" id="WP_114843360.1">
    <property type="nucleotide sequence ID" value="NZ_CP031220.1"/>
</dbReference>
<dbReference type="SUPFAM" id="SSF53955">
    <property type="entry name" value="Lysozyme-like"/>
    <property type="match status" value="1"/>
</dbReference>
<dbReference type="KEGG" id="amyt:AMYT_a0155"/>
<sequence>MKKIALSLVVLGGLLNAFAEKIDTTKFDSLFDKYSKVYSINANFIKKIATLESGLDENKVTLSFSKNDKFVGLFQISEKFYNVDSKKIDNEDITNKAVKQMRYCLDKKGYTIEMINCFNKSYTDEDKKILLSLLNKNMQ</sequence>
<organism evidence="2 3">
    <name type="scientific">Malaciobacter mytili LMG 24559</name>
    <dbReference type="NCBI Taxonomy" id="1032238"/>
    <lineage>
        <taxon>Bacteria</taxon>
        <taxon>Pseudomonadati</taxon>
        <taxon>Campylobacterota</taxon>
        <taxon>Epsilonproteobacteria</taxon>
        <taxon>Campylobacterales</taxon>
        <taxon>Arcobacteraceae</taxon>
        <taxon>Malaciobacter</taxon>
    </lineage>
</organism>
<dbReference type="Gene3D" id="1.10.530.10">
    <property type="match status" value="1"/>
</dbReference>
<dbReference type="EMBL" id="NXID01000066">
    <property type="protein sequence ID" value="RXK12985.1"/>
    <property type="molecule type" value="Genomic_DNA"/>
</dbReference>
<accession>A0AAX2AG21</accession>
<dbReference type="AlphaFoldDB" id="A0AAX2AG21"/>
<proteinExistence type="predicted"/>
<evidence type="ECO:0000256" key="1">
    <source>
        <dbReference type="SAM" id="SignalP"/>
    </source>
</evidence>
<gene>
    <name evidence="2" type="ORF">CP985_13600</name>
</gene>
<dbReference type="InterPro" id="IPR023346">
    <property type="entry name" value="Lysozyme-like_dom_sf"/>
</dbReference>